<dbReference type="Pfam" id="PF00903">
    <property type="entry name" value="Glyoxalase"/>
    <property type="match status" value="1"/>
</dbReference>
<dbReference type="EMBL" id="CM001403">
    <property type="protein sequence ID" value="EHQ30600.1"/>
    <property type="molecule type" value="Genomic_DNA"/>
</dbReference>
<evidence type="ECO:0000313" key="3">
    <source>
        <dbReference type="Proteomes" id="UP000002774"/>
    </source>
</evidence>
<dbReference type="InterPro" id="IPR004360">
    <property type="entry name" value="Glyas_Fos-R_dOase_dom"/>
</dbReference>
<accession>H1YB74</accession>
<protein>
    <submittedName>
        <fullName evidence="2">Glyoxalase/bleomycin resistance protein/dioxygenase</fullName>
    </submittedName>
</protein>
<feature type="domain" description="VOC" evidence="1">
    <location>
        <begin position="1"/>
        <end position="127"/>
    </location>
</feature>
<gene>
    <name evidence="2" type="ORF">Mucpa_6547</name>
</gene>
<dbReference type="Proteomes" id="UP000002774">
    <property type="component" value="Chromosome"/>
</dbReference>
<dbReference type="SUPFAM" id="SSF54593">
    <property type="entry name" value="Glyoxalase/Bleomycin resistance protein/Dihydroxybiphenyl dioxygenase"/>
    <property type="match status" value="1"/>
</dbReference>
<dbReference type="eggNOG" id="COG0346">
    <property type="taxonomic scope" value="Bacteria"/>
</dbReference>
<proteinExistence type="predicted"/>
<dbReference type="RefSeq" id="WP_008512467.1">
    <property type="nucleotide sequence ID" value="NZ_CM001403.1"/>
</dbReference>
<evidence type="ECO:0000259" key="1">
    <source>
        <dbReference type="PROSITE" id="PS51819"/>
    </source>
</evidence>
<dbReference type="GO" id="GO:0051213">
    <property type="term" value="F:dioxygenase activity"/>
    <property type="evidence" value="ECO:0007669"/>
    <property type="project" value="UniProtKB-KW"/>
</dbReference>
<dbReference type="Gene3D" id="3.10.180.10">
    <property type="entry name" value="2,3-Dihydroxybiphenyl 1,2-Dioxygenase, domain 1"/>
    <property type="match status" value="1"/>
</dbReference>
<reference evidence="2" key="1">
    <citation type="submission" date="2011-09" db="EMBL/GenBank/DDBJ databases">
        <title>The permanent draft genome of Mucilaginibacter paludis DSM 18603.</title>
        <authorList>
            <consortium name="US DOE Joint Genome Institute (JGI-PGF)"/>
            <person name="Lucas S."/>
            <person name="Han J."/>
            <person name="Lapidus A."/>
            <person name="Bruce D."/>
            <person name="Goodwin L."/>
            <person name="Pitluck S."/>
            <person name="Peters L."/>
            <person name="Kyrpides N."/>
            <person name="Mavromatis K."/>
            <person name="Ivanova N."/>
            <person name="Mikhailova N."/>
            <person name="Held B."/>
            <person name="Detter J.C."/>
            <person name="Tapia R."/>
            <person name="Han C."/>
            <person name="Land M."/>
            <person name="Hauser L."/>
            <person name="Markowitz V."/>
            <person name="Cheng J.-F."/>
            <person name="Hugenholtz P."/>
            <person name="Woyke T."/>
            <person name="Wu D."/>
            <person name="Tindall B."/>
            <person name="Brambilla E."/>
            <person name="Klenk H.-P."/>
            <person name="Eisen J.A."/>
        </authorList>
    </citation>
    <scope>NUCLEOTIDE SEQUENCE [LARGE SCALE GENOMIC DNA]</scope>
    <source>
        <strain evidence="2">DSM 18603</strain>
    </source>
</reference>
<dbReference type="PROSITE" id="PS51819">
    <property type="entry name" value="VOC"/>
    <property type="match status" value="1"/>
</dbReference>
<dbReference type="STRING" id="714943.Mucpa_6547"/>
<dbReference type="OrthoDB" id="9804907at2"/>
<name>H1YB74_9SPHI</name>
<dbReference type="HOGENOM" id="CLU_131565_1_0_10"/>
<evidence type="ECO:0000313" key="2">
    <source>
        <dbReference type="EMBL" id="EHQ30600.1"/>
    </source>
</evidence>
<dbReference type="AlphaFoldDB" id="H1YB74"/>
<dbReference type="InterPro" id="IPR037523">
    <property type="entry name" value="VOC_core"/>
</dbReference>
<dbReference type="InterPro" id="IPR029068">
    <property type="entry name" value="Glyas_Bleomycin-R_OHBP_Dase"/>
</dbReference>
<sequence>MFKHQQPFSGFSVDDAEKAKEFYSAILGLEVIEVPDMQGILKLKLSADSHILIYPKPNHIPATFTILNFPVHDINDAAAALTQLGVKFLIYDEPGFKTDDQGIFHGGGPKIAWFTDPAGNIISILEQND</sequence>
<keyword evidence="3" id="KW-1185">Reference proteome</keyword>
<organism evidence="2 3">
    <name type="scientific">Mucilaginibacter paludis DSM 18603</name>
    <dbReference type="NCBI Taxonomy" id="714943"/>
    <lineage>
        <taxon>Bacteria</taxon>
        <taxon>Pseudomonadati</taxon>
        <taxon>Bacteroidota</taxon>
        <taxon>Sphingobacteriia</taxon>
        <taxon>Sphingobacteriales</taxon>
        <taxon>Sphingobacteriaceae</taxon>
        <taxon>Mucilaginibacter</taxon>
    </lineage>
</organism>